<gene>
    <name evidence="7" type="ORF">NEMBOFW57_008520</name>
</gene>
<organism evidence="7 8">
    <name type="scientific">Staphylotrichum longicolle</name>
    <dbReference type="NCBI Taxonomy" id="669026"/>
    <lineage>
        <taxon>Eukaryota</taxon>
        <taxon>Fungi</taxon>
        <taxon>Dikarya</taxon>
        <taxon>Ascomycota</taxon>
        <taxon>Pezizomycotina</taxon>
        <taxon>Sordariomycetes</taxon>
        <taxon>Sordariomycetidae</taxon>
        <taxon>Sordariales</taxon>
        <taxon>Chaetomiaceae</taxon>
        <taxon>Staphylotrichum</taxon>
    </lineage>
</organism>
<dbReference type="InterPro" id="IPR018392">
    <property type="entry name" value="LysM"/>
</dbReference>
<feature type="chain" id="PRO_5042024816" description="LysM domain-containing protein" evidence="5">
    <location>
        <begin position="23"/>
        <end position="252"/>
    </location>
</feature>
<comment type="caution">
    <text evidence="7">The sequence shown here is derived from an EMBL/GenBank/DDBJ whole genome shotgun (WGS) entry which is preliminary data.</text>
</comment>
<proteinExistence type="inferred from homology"/>
<dbReference type="SUPFAM" id="SSF54106">
    <property type="entry name" value="LysM domain"/>
    <property type="match status" value="1"/>
</dbReference>
<evidence type="ECO:0000313" key="8">
    <source>
        <dbReference type="Proteomes" id="UP001197093"/>
    </source>
</evidence>
<dbReference type="Gene3D" id="3.10.350.10">
    <property type="entry name" value="LysM domain"/>
    <property type="match status" value="2"/>
</dbReference>
<dbReference type="SMART" id="SM00257">
    <property type="entry name" value="LysM"/>
    <property type="match status" value="2"/>
</dbReference>
<comment type="similarity">
    <text evidence="4">Belongs to the secreted LysM effector family.</text>
</comment>
<reference evidence="7" key="1">
    <citation type="submission" date="2023-02" db="EMBL/GenBank/DDBJ databases">
        <authorList>
            <person name="Palmer J.M."/>
        </authorList>
    </citation>
    <scope>NUCLEOTIDE SEQUENCE</scope>
    <source>
        <strain evidence="7">FW57</strain>
    </source>
</reference>
<dbReference type="PANTHER" id="PTHR34997">
    <property type="entry name" value="AM15"/>
    <property type="match status" value="1"/>
</dbReference>
<dbReference type="PROSITE" id="PS51782">
    <property type="entry name" value="LYSM"/>
    <property type="match status" value="2"/>
</dbReference>
<dbReference type="InterPro" id="IPR052210">
    <property type="entry name" value="LysM1-like"/>
</dbReference>
<dbReference type="PANTHER" id="PTHR34997:SF2">
    <property type="entry name" value="LYSM DOMAIN-CONTAINING PROTEIN-RELATED"/>
    <property type="match status" value="1"/>
</dbReference>
<dbReference type="AlphaFoldDB" id="A0AAD4ERK0"/>
<keyword evidence="1" id="KW-0147">Chitin-binding</keyword>
<evidence type="ECO:0000256" key="3">
    <source>
        <dbReference type="ARBA" id="ARBA00023026"/>
    </source>
</evidence>
<name>A0AAD4ERK0_9PEZI</name>
<evidence type="ECO:0000256" key="4">
    <source>
        <dbReference type="ARBA" id="ARBA00044955"/>
    </source>
</evidence>
<dbReference type="GO" id="GO:0008061">
    <property type="term" value="F:chitin binding"/>
    <property type="evidence" value="ECO:0007669"/>
    <property type="project" value="UniProtKB-KW"/>
</dbReference>
<evidence type="ECO:0000256" key="2">
    <source>
        <dbReference type="ARBA" id="ARBA00022729"/>
    </source>
</evidence>
<feature type="signal peptide" evidence="5">
    <location>
        <begin position="1"/>
        <end position="22"/>
    </location>
</feature>
<dbReference type="Proteomes" id="UP001197093">
    <property type="component" value="Unassembled WGS sequence"/>
</dbReference>
<feature type="domain" description="LysM" evidence="6">
    <location>
        <begin position="86"/>
        <end position="132"/>
    </location>
</feature>
<sequence length="252" mass="26396">MLVPASLSLLLGSASLFHAAHGAPAAYVAPRDGASPGLTYDPNTPSYCTWWLDVTTAKPCAPVLLQNGVTLEQFRRWPGMIGNCNKFHYVEKGQTCAIIAALYSVSVAQFSQWNPASKADCSNLWASTYACVGIIGLTPSPSPTPTPTPTQPVNGIATPTPTHPGMTPNCAKFVKVNPGDTCDVVAFFNGPISTEDFVLWNAGVGGRECRALQAGTYACVGLIPGTTPTQPWNGIVTPSPAHPGLVGNSLTR</sequence>
<dbReference type="InterPro" id="IPR036779">
    <property type="entry name" value="LysM_dom_sf"/>
</dbReference>
<accession>A0AAD4ERK0</accession>
<keyword evidence="8" id="KW-1185">Reference proteome</keyword>
<dbReference type="Pfam" id="PF01476">
    <property type="entry name" value="LysM"/>
    <property type="match status" value="1"/>
</dbReference>
<dbReference type="EMBL" id="JAHCVI010000004">
    <property type="protein sequence ID" value="KAG7286214.1"/>
    <property type="molecule type" value="Genomic_DNA"/>
</dbReference>
<evidence type="ECO:0000259" key="6">
    <source>
        <dbReference type="PROSITE" id="PS51782"/>
    </source>
</evidence>
<evidence type="ECO:0000313" key="7">
    <source>
        <dbReference type="EMBL" id="KAG7286214.1"/>
    </source>
</evidence>
<keyword evidence="2 5" id="KW-0732">Signal</keyword>
<evidence type="ECO:0000256" key="5">
    <source>
        <dbReference type="SAM" id="SignalP"/>
    </source>
</evidence>
<keyword evidence="3" id="KW-0843">Virulence</keyword>
<evidence type="ECO:0000256" key="1">
    <source>
        <dbReference type="ARBA" id="ARBA00022669"/>
    </source>
</evidence>
<dbReference type="CDD" id="cd00118">
    <property type="entry name" value="LysM"/>
    <property type="match status" value="1"/>
</dbReference>
<feature type="domain" description="LysM" evidence="6">
    <location>
        <begin position="172"/>
        <end position="220"/>
    </location>
</feature>
<protein>
    <recommendedName>
        <fullName evidence="6">LysM domain-containing protein</fullName>
    </recommendedName>
</protein>